<protein>
    <submittedName>
        <fullName evidence="1">Toxin</fullName>
    </submittedName>
</protein>
<keyword evidence="2" id="KW-1185">Reference proteome</keyword>
<dbReference type="Proteomes" id="UP000306196">
    <property type="component" value="Unassembled WGS sequence"/>
</dbReference>
<dbReference type="AlphaFoldDB" id="A0A5R8KC26"/>
<proteinExistence type="predicted"/>
<evidence type="ECO:0000313" key="1">
    <source>
        <dbReference type="EMBL" id="TLD69883.1"/>
    </source>
</evidence>
<dbReference type="InterPro" id="IPR052922">
    <property type="entry name" value="Cytidylate_Kinase-2"/>
</dbReference>
<name>A0A5R8KC26_9BACT</name>
<evidence type="ECO:0000313" key="2">
    <source>
        <dbReference type="Proteomes" id="UP000306196"/>
    </source>
</evidence>
<dbReference type="InterPro" id="IPR027417">
    <property type="entry name" value="P-loop_NTPase"/>
</dbReference>
<dbReference type="OrthoDB" id="1201990at2"/>
<comment type="caution">
    <text evidence="1">The sequence shown here is derived from an EMBL/GenBank/DDBJ whole genome shotgun (WGS) entry which is preliminary data.</text>
</comment>
<dbReference type="SUPFAM" id="SSF52540">
    <property type="entry name" value="P-loop containing nucleoside triphosphate hydrolases"/>
    <property type="match status" value="1"/>
</dbReference>
<sequence>MRVVVVGCSCAGKSTFGDRLADILKCPRMELDALYWGPDWTPRLPEIFQDTMRKGASGERWVADGNYKLVREVLWQRATMIVWLNYRFPRVFSQGLRRTVARVFLRKELWNGNRESFRGSFMSKDSILVWMVTTFSKRRRELAVLRSSGQFDNVKWLEFTHPRQAEKWLKSLKQNEVVD</sequence>
<organism evidence="1 2">
    <name type="scientific">Phragmitibacter flavus</name>
    <dbReference type="NCBI Taxonomy" id="2576071"/>
    <lineage>
        <taxon>Bacteria</taxon>
        <taxon>Pseudomonadati</taxon>
        <taxon>Verrucomicrobiota</taxon>
        <taxon>Verrucomicrobiia</taxon>
        <taxon>Verrucomicrobiales</taxon>
        <taxon>Verrucomicrobiaceae</taxon>
        <taxon>Phragmitibacter</taxon>
    </lineage>
</organism>
<gene>
    <name evidence="1" type="ORF">FEM03_15805</name>
</gene>
<dbReference type="EMBL" id="VAUV01000011">
    <property type="protein sequence ID" value="TLD69883.1"/>
    <property type="molecule type" value="Genomic_DNA"/>
</dbReference>
<reference evidence="1 2" key="1">
    <citation type="submission" date="2019-05" db="EMBL/GenBank/DDBJ databases">
        <title>Verrucobacter flavum gen. nov., sp. nov. a new member of the family Verrucomicrobiaceae.</title>
        <authorList>
            <person name="Szuroczki S."/>
            <person name="Abbaszade G."/>
            <person name="Szabo A."/>
            <person name="Felfoldi T."/>
            <person name="Schumann P."/>
            <person name="Boka K."/>
            <person name="Keki Z."/>
            <person name="Toumi M."/>
            <person name="Toth E."/>
        </authorList>
    </citation>
    <scope>NUCLEOTIDE SEQUENCE [LARGE SCALE GENOMIC DNA]</scope>
    <source>
        <strain evidence="1 2">MG-N-17</strain>
    </source>
</reference>
<dbReference type="Gene3D" id="3.40.50.300">
    <property type="entry name" value="P-loop containing nucleotide triphosphate hydrolases"/>
    <property type="match status" value="1"/>
</dbReference>
<dbReference type="PANTHER" id="PTHR37816:SF1">
    <property type="entry name" value="TOXIN"/>
    <property type="match status" value="1"/>
</dbReference>
<dbReference type="PANTHER" id="PTHR37816">
    <property type="entry name" value="YALI0E33011P"/>
    <property type="match status" value="1"/>
</dbReference>
<accession>A0A5R8KC26</accession>
<dbReference type="CDD" id="cd02019">
    <property type="entry name" value="NK"/>
    <property type="match status" value="1"/>
</dbReference>